<accession>A0A0L0T5F3</accession>
<sequence>MLVVPLPVFSLSLFFSFPIAVEPRSLLSLSSFSFGSPFVGVLCRSSLRAACAQSRVPARPHSPICRHVTNLVPARAHDPVLTRSRTTSGPRRAQRTLPVPSFPFSFLAPRRSALGSALLSSSLVGTRHTHSCDRCPRTRCALPDVVWFGLYWIVGESSDGSAATAASSMI</sequence>
<dbReference type="Proteomes" id="UP000054350">
    <property type="component" value="Unassembled WGS sequence"/>
</dbReference>
<dbReference type="AlphaFoldDB" id="A0A0L0T5F3"/>
<evidence type="ECO:0000313" key="3">
    <source>
        <dbReference type="Proteomes" id="UP000054350"/>
    </source>
</evidence>
<feature type="chain" id="PRO_5005548373" description="Secreted protein" evidence="1">
    <location>
        <begin position="24"/>
        <end position="170"/>
    </location>
</feature>
<organism evidence="2 3">
    <name type="scientific">Allomyces macrogynus (strain ATCC 38327)</name>
    <name type="common">Allomyces javanicus var. macrogynus</name>
    <dbReference type="NCBI Taxonomy" id="578462"/>
    <lineage>
        <taxon>Eukaryota</taxon>
        <taxon>Fungi</taxon>
        <taxon>Fungi incertae sedis</taxon>
        <taxon>Blastocladiomycota</taxon>
        <taxon>Blastocladiomycetes</taxon>
        <taxon>Blastocladiales</taxon>
        <taxon>Blastocladiaceae</taxon>
        <taxon>Allomyces</taxon>
    </lineage>
</organism>
<protein>
    <recommendedName>
        <fullName evidence="4">Secreted protein</fullName>
    </recommendedName>
</protein>
<reference evidence="3" key="2">
    <citation type="submission" date="2009-11" db="EMBL/GenBank/DDBJ databases">
        <title>The Genome Sequence of Allomyces macrogynus strain ATCC 38327.</title>
        <authorList>
            <consortium name="The Broad Institute Genome Sequencing Platform"/>
            <person name="Russ C."/>
            <person name="Cuomo C."/>
            <person name="Shea T."/>
            <person name="Young S.K."/>
            <person name="Zeng Q."/>
            <person name="Koehrsen M."/>
            <person name="Haas B."/>
            <person name="Borodovsky M."/>
            <person name="Guigo R."/>
            <person name="Alvarado L."/>
            <person name="Berlin A."/>
            <person name="Borenstein D."/>
            <person name="Chen Z."/>
            <person name="Engels R."/>
            <person name="Freedman E."/>
            <person name="Gellesch M."/>
            <person name="Goldberg J."/>
            <person name="Griggs A."/>
            <person name="Gujja S."/>
            <person name="Heiman D."/>
            <person name="Hepburn T."/>
            <person name="Howarth C."/>
            <person name="Jen D."/>
            <person name="Larson L."/>
            <person name="Lewis B."/>
            <person name="Mehta T."/>
            <person name="Park D."/>
            <person name="Pearson M."/>
            <person name="Roberts A."/>
            <person name="Saif S."/>
            <person name="Shenoy N."/>
            <person name="Sisk P."/>
            <person name="Stolte C."/>
            <person name="Sykes S."/>
            <person name="Walk T."/>
            <person name="White J."/>
            <person name="Yandava C."/>
            <person name="Burger G."/>
            <person name="Gray M.W."/>
            <person name="Holland P.W.H."/>
            <person name="King N."/>
            <person name="Lang F.B.F."/>
            <person name="Roger A.J."/>
            <person name="Ruiz-Trillo I."/>
            <person name="Lander E."/>
            <person name="Nusbaum C."/>
        </authorList>
    </citation>
    <scope>NUCLEOTIDE SEQUENCE [LARGE SCALE GENOMIC DNA]</scope>
    <source>
        <strain evidence="3">ATCC 38327</strain>
    </source>
</reference>
<reference evidence="2 3" key="1">
    <citation type="submission" date="2009-11" db="EMBL/GenBank/DDBJ databases">
        <title>Annotation of Allomyces macrogynus ATCC 38327.</title>
        <authorList>
            <consortium name="The Broad Institute Genome Sequencing Platform"/>
            <person name="Russ C."/>
            <person name="Cuomo C."/>
            <person name="Burger G."/>
            <person name="Gray M.W."/>
            <person name="Holland P.W.H."/>
            <person name="King N."/>
            <person name="Lang F.B.F."/>
            <person name="Roger A.J."/>
            <person name="Ruiz-Trillo I."/>
            <person name="Young S.K."/>
            <person name="Zeng Q."/>
            <person name="Gargeya S."/>
            <person name="Fitzgerald M."/>
            <person name="Haas B."/>
            <person name="Abouelleil A."/>
            <person name="Alvarado L."/>
            <person name="Arachchi H.M."/>
            <person name="Berlin A."/>
            <person name="Chapman S.B."/>
            <person name="Gearin G."/>
            <person name="Goldberg J."/>
            <person name="Griggs A."/>
            <person name="Gujja S."/>
            <person name="Hansen M."/>
            <person name="Heiman D."/>
            <person name="Howarth C."/>
            <person name="Larimer J."/>
            <person name="Lui A."/>
            <person name="MacDonald P.J.P."/>
            <person name="McCowen C."/>
            <person name="Montmayeur A."/>
            <person name="Murphy C."/>
            <person name="Neiman D."/>
            <person name="Pearson M."/>
            <person name="Priest M."/>
            <person name="Roberts A."/>
            <person name="Saif S."/>
            <person name="Shea T."/>
            <person name="Sisk P."/>
            <person name="Stolte C."/>
            <person name="Sykes S."/>
            <person name="Wortman J."/>
            <person name="Nusbaum C."/>
            <person name="Birren B."/>
        </authorList>
    </citation>
    <scope>NUCLEOTIDE SEQUENCE [LARGE SCALE GENOMIC DNA]</scope>
    <source>
        <strain evidence="2 3">ATCC 38327</strain>
    </source>
</reference>
<dbReference type="VEuPathDB" id="FungiDB:AMAG_20146"/>
<keyword evidence="1" id="KW-0732">Signal</keyword>
<evidence type="ECO:0008006" key="4">
    <source>
        <dbReference type="Google" id="ProtNLM"/>
    </source>
</evidence>
<evidence type="ECO:0000313" key="2">
    <source>
        <dbReference type="EMBL" id="KNE69955.1"/>
    </source>
</evidence>
<name>A0A0L0T5F3_ALLM3</name>
<evidence type="ECO:0000256" key="1">
    <source>
        <dbReference type="SAM" id="SignalP"/>
    </source>
</evidence>
<dbReference type="EMBL" id="GG745363">
    <property type="protein sequence ID" value="KNE69955.1"/>
    <property type="molecule type" value="Genomic_DNA"/>
</dbReference>
<feature type="signal peptide" evidence="1">
    <location>
        <begin position="1"/>
        <end position="23"/>
    </location>
</feature>
<proteinExistence type="predicted"/>
<keyword evidence="3" id="KW-1185">Reference proteome</keyword>
<gene>
    <name evidence="2" type="ORF">AMAG_20146</name>
</gene>